<feature type="signal peptide" evidence="9">
    <location>
        <begin position="1"/>
        <end position="21"/>
    </location>
</feature>
<dbReference type="GO" id="GO:0004499">
    <property type="term" value="F:N,N-dimethylaniline monooxygenase activity"/>
    <property type="evidence" value="ECO:0007669"/>
    <property type="project" value="InterPro"/>
</dbReference>
<protein>
    <recommendedName>
        <fullName evidence="8">Flavin-containing monooxygenase</fullName>
        <ecNumber evidence="8">1.-.-.-</ecNumber>
    </recommendedName>
</protein>
<evidence type="ECO:0000313" key="11">
    <source>
        <dbReference type="Proteomes" id="UP000494256"/>
    </source>
</evidence>
<accession>A0A8S1AME8</accession>
<comment type="caution">
    <text evidence="10">The sequence shown here is derived from an EMBL/GenBank/DDBJ whole genome shotgun (WGS) entry which is preliminary data.</text>
</comment>
<proteinExistence type="inferred from homology"/>
<evidence type="ECO:0000256" key="2">
    <source>
        <dbReference type="ARBA" id="ARBA00009183"/>
    </source>
</evidence>
<keyword evidence="3 8" id="KW-0285">Flavoprotein</keyword>
<dbReference type="AlphaFoldDB" id="A0A8S1AME8"/>
<reference evidence="10 11" key="1">
    <citation type="submission" date="2020-04" db="EMBL/GenBank/DDBJ databases">
        <authorList>
            <person name="Wallbank WR R."/>
            <person name="Pardo Diaz C."/>
            <person name="Kozak K."/>
            <person name="Martin S."/>
            <person name="Jiggins C."/>
            <person name="Moest M."/>
            <person name="Warren A I."/>
            <person name="Byers J.R.P. K."/>
            <person name="Montejo-Kovacevich G."/>
            <person name="Yen C E."/>
        </authorList>
    </citation>
    <scope>NUCLEOTIDE SEQUENCE [LARGE SCALE GENOMIC DNA]</scope>
</reference>
<dbReference type="InterPro" id="IPR036188">
    <property type="entry name" value="FAD/NAD-bd_sf"/>
</dbReference>
<keyword evidence="7 8" id="KW-0503">Monooxygenase</keyword>
<evidence type="ECO:0000256" key="7">
    <source>
        <dbReference type="ARBA" id="ARBA00023033"/>
    </source>
</evidence>
<dbReference type="InterPro" id="IPR050346">
    <property type="entry name" value="FMO-like"/>
</dbReference>
<evidence type="ECO:0000256" key="9">
    <source>
        <dbReference type="SAM" id="SignalP"/>
    </source>
</evidence>
<dbReference type="Pfam" id="PF00743">
    <property type="entry name" value="FMO-like"/>
    <property type="match status" value="2"/>
</dbReference>
<name>A0A8S1AME8_ARCPL</name>
<dbReference type="GO" id="GO:0050661">
    <property type="term" value="F:NADP binding"/>
    <property type="evidence" value="ECO:0007669"/>
    <property type="project" value="InterPro"/>
</dbReference>
<evidence type="ECO:0000256" key="4">
    <source>
        <dbReference type="ARBA" id="ARBA00022827"/>
    </source>
</evidence>
<dbReference type="Gene3D" id="3.50.50.60">
    <property type="entry name" value="FAD/NAD(P)-binding domain"/>
    <property type="match status" value="2"/>
</dbReference>
<evidence type="ECO:0000256" key="1">
    <source>
        <dbReference type="ARBA" id="ARBA00001974"/>
    </source>
</evidence>
<keyword evidence="6 8" id="KW-0560">Oxidoreductase</keyword>
<dbReference type="InterPro" id="IPR020946">
    <property type="entry name" value="Flavin_mOase-like"/>
</dbReference>
<comment type="similarity">
    <text evidence="2 8">Belongs to the FMO family.</text>
</comment>
<dbReference type="InterPro" id="IPR000960">
    <property type="entry name" value="Flavin_mOase"/>
</dbReference>
<feature type="chain" id="PRO_5035917226" description="Flavin-containing monooxygenase" evidence="9">
    <location>
        <begin position="22"/>
        <end position="459"/>
    </location>
</feature>
<dbReference type="SUPFAM" id="SSF51905">
    <property type="entry name" value="FAD/NAD(P)-binding domain"/>
    <property type="match status" value="2"/>
</dbReference>
<evidence type="ECO:0000313" key="10">
    <source>
        <dbReference type="EMBL" id="CAB3248996.1"/>
    </source>
</evidence>
<dbReference type="PIRSF" id="PIRSF000332">
    <property type="entry name" value="FMO"/>
    <property type="match status" value="1"/>
</dbReference>
<comment type="cofactor">
    <cofactor evidence="1 8">
        <name>FAD</name>
        <dbReference type="ChEBI" id="CHEBI:57692"/>
    </cofactor>
</comment>
<gene>
    <name evidence="10" type="ORF">APLA_LOCUS12630</name>
</gene>
<dbReference type="EMBL" id="CADEBD010000344">
    <property type="protein sequence ID" value="CAB3248996.1"/>
    <property type="molecule type" value="Genomic_DNA"/>
</dbReference>
<evidence type="ECO:0000256" key="8">
    <source>
        <dbReference type="RuleBase" id="RU361177"/>
    </source>
</evidence>
<keyword evidence="4 8" id="KW-0274">FAD</keyword>
<evidence type="ECO:0000256" key="3">
    <source>
        <dbReference type="ARBA" id="ARBA00022630"/>
    </source>
</evidence>
<keyword evidence="9" id="KW-0732">Signal</keyword>
<dbReference type="Proteomes" id="UP000494256">
    <property type="component" value="Unassembled WGS sequence"/>
</dbReference>
<dbReference type="OrthoDB" id="274683at2759"/>
<organism evidence="10 11">
    <name type="scientific">Arctia plantaginis</name>
    <name type="common">Wood tiger moth</name>
    <name type="synonym">Phalaena plantaginis</name>
    <dbReference type="NCBI Taxonomy" id="874455"/>
    <lineage>
        <taxon>Eukaryota</taxon>
        <taxon>Metazoa</taxon>
        <taxon>Ecdysozoa</taxon>
        <taxon>Arthropoda</taxon>
        <taxon>Hexapoda</taxon>
        <taxon>Insecta</taxon>
        <taxon>Pterygota</taxon>
        <taxon>Neoptera</taxon>
        <taxon>Endopterygota</taxon>
        <taxon>Lepidoptera</taxon>
        <taxon>Glossata</taxon>
        <taxon>Ditrysia</taxon>
        <taxon>Noctuoidea</taxon>
        <taxon>Erebidae</taxon>
        <taxon>Arctiinae</taxon>
        <taxon>Arctia</taxon>
    </lineage>
</organism>
<dbReference type="GO" id="GO:0050660">
    <property type="term" value="F:flavin adenine dinucleotide binding"/>
    <property type="evidence" value="ECO:0007669"/>
    <property type="project" value="InterPro"/>
</dbReference>
<evidence type="ECO:0000256" key="6">
    <source>
        <dbReference type="ARBA" id="ARBA00023002"/>
    </source>
</evidence>
<dbReference type="PANTHER" id="PTHR23023">
    <property type="entry name" value="DIMETHYLANILINE MONOOXYGENASE"/>
    <property type="match status" value="1"/>
</dbReference>
<dbReference type="FunFam" id="3.50.50.60:FF:000138">
    <property type="entry name" value="Flavin-containing monooxygenase"/>
    <property type="match status" value="1"/>
</dbReference>
<sequence length="459" mass="52408">MRPSVATIIVALNIYLQVSNALSESTPASQVCIIGAGYSGLATARYMKNYGLNFKVFEGTSFIGGTWRFDPRTETDEFGMPLFTNQYKNLRTNAPTQVMEFNGYPFPEGSVSYASGSCFYKYLLSFAEHFDLVKNVQFRSHVKWVEWMGKSWNLTYLKTDTNVTVTEKCAFVVVASGEYNNPYIPHFEGQELYKGKVMHSHAYKDVEDYRGQRVLVIGGGPSGIDLGTQLANVTSKLVHSHHILKNFQTFNPPNFPKAYINKPDLKHFTPNGAVFEDDTFEDVDIVIYCTGYKYHLPFLNHLSSGITATENYVLPLYQQVVNINQPTMTFVGVSKTTFARILDVQAEYSAALAAGRFNLPSQDKMLRHWLEHAHMLRQEGFKITDVNSVGHDELEYFEDLHKEAGIQRVPFVFKALTQFNIKNALEDLLHFRDYDYKIVSDTQYERRHNPRKEVCPFDV</sequence>
<dbReference type="PRINTS" id="PR00370">
    <property type="entry name" value="FMOXYGENASE"/>
</dbReference>
<dbReference type="EC" id="1.-.-.-" evidence="8"/>
<evidence type="ECO:0000256" key="5">
    <source>
        <dbReference type="ARBA" id="ARBA00022857"/>
    </source>
</evidence>
<keyword evidence="5" id="KW-0521">NADP</keyword>